<dbReference type="AlphaFoldDB" id="A0AA38J146"/>
<proteinExistence type="predicted"/>
<gene>
    <name evidence="1" type="ORF">Zmor_008384</name>
</gene>
<sequence length="89" mass="10030">MEVEMPSKSCSECLELILPKITAQAAAASNNLLPQTYKKGYEMKLMNGRAEHKFTSSLETILMAHFDKINAKIKPSSLWTISIRCLEVR</sequence>
<dbReference type="Proteomes" id="UP001168821">
    <property type="component" value="Unassembled WGS sequence"/>
</dbReference>
<accession>A0AA38J146</accession>
<comment type="caution">
    <text evidence="1">The sequence shown here is derived from an EMBL/GenBank/DDBJ whole genome shotgun (WGS) entry which is preliminary data.</text>
</comment>
<name>A0AA38J146_9CUCU</name>
<reference evidence="1" key="1">
    <citation type="journal article" date="2023" name="G3 (Bethesda)">
        <title>Whole genome assemblies of Zophobas morio and Tenebrio molitor.</title>
        <authorList>
            <person name="Kaur S."/>
            <person name="Stinson S.A."/>
            <person name="diCenzo G.C."/>
        </authorList>
    </citation>
    <scope>NUCLEOTIDE SEQUENCE</scope>
    <source>
        <strain evidence="1">QUZm001</strain>
    </source>
</reference>
<dbReference type="EMBL" id="JALNTZ010000002">
    <property type="protein sequence ID" value="KAJ3664196.1"/>
    <property type="molecule type" value="Genomic_DNA"/>
</dbReference>
<organism evidence="1 2">
    <name type="scientific">Zophobas morio</name>
    <dbReference type="NCBI Taxonomy" id="2755281"/>
    <lineage>
        <taxon>Eukaryota</taxon>
        <taxon>Metazoa</taxon>
        <taxon>Ecdysozoa</taxon>
        <taxon>Arthropoda</taxon>
        <taxon>Hexapoda</taxon>
        <taxon>Insecta</taxon>
        <taxon>Pterygota</taxon>
        <taxon>Neoptera</taxon>
        <taxon>Endopterygota</taxon>
        <taxon>Coleoptera</taxon>
        <taxon>Polyphaga</taxon>
        <taxon>Cucujiformia</taxon>
        <taxon>Tenebrionidae</taxon>
        <taxon>Zophobas</taxon>
    </lineage>
</organism>
<evidence type="ECO:0000313" key="1">
    <source>
        <dbReference type="EMBL" id="KAJ3664196.1"/>
    </source>
</evidence>
<protein>
    <submittedName>
        <fullName evidence="1">Uncharacterized protein</fullName>
    </submittedName>
</protein>
<keyword evidence="2" id="KW-1185">Reference proteome</keyword>
<evidence type="ECO:0000313" key="2">
    <source>
        <dbReference type="Proteomes" id="UP001168821"/>
    </source>
</evidence>